<dbReference type="EC" id="2.1.1.163" evidence="2"/>
<dbReference type="SUPFAM" id="SSF53335">
    <property type="entry name" value="S-adenosyl-L-methionine-dependent methyltransferases"/>
    <property type="match status" value="1"/>
</dbReference>
<evidence type="ECO:0000313" key="3">
    <source>
        <dbReference type="Proteomes" id="UP000071065"/>
    </source>
</evidence>
<dbReference type="EC" id="2.1.1.201" evidence="2"/>
<dbReference type="InterPro" id="IPR029063">
    <property type="entry name" value="SAM-dependent_MTases_sf"/>
</dbReference>
<dbReference type="GO" id="GO:0032259">
    <property type="term" value="P:methylation"/>
    <property type="evidence" value="ECO:0007669"/>
    <property type="project" value="UniProtKB-KW"/>
</dbReference>
<dbReference type="RefSeq" id="WP_051789240.1">
    <property type="nucleotide sequence ID" value="NZ_CP013251.1"/>
</dbReference>
<name>A0A142BE17_9GAMM</name>
<protein>
    <submittedName>
        <fullName evidence="2">Ubiquinone/menaquinone biosynthesis methyltransferase</fullName>
        <ecNumber evidence="2">2.1.1.163</ecNumber>
        <ecNumber evidence="2">2.1.1.201</ecNumber>
    </submittedName>
</protein>
<keyword evidence="2" id="KW-0489">Methyltransferase</keyword>
<evidence type="ECO:0000259" key="1">
    <source>
        <dbReference type="Pfam" id="PF08241"/>
    </source>
</evidence>
<dbReference type="GO" id="GO:0008757">
    <property type="term" value="F:S-adenosylmethionine-dependent methyltransferase activity"/>
    <property type="evidence" value="ECO:0007669"/>
    <property type="project" value="InterPro"/>
</dbReference>
<keyword evidence="2" id="KW-0830">Ubiquinone</keyword>
<dbReference type="KEGG" id="emp:EZMO1_2954"/>
<dbReference type="PATRIC" id="fig|570277.3.peg.3191"/>
<feature type="domain" description="Methyltransferase type 11" evidence="1">
    <location>
        <begin position="44"/>
        <end position="140"/>
    </location>
</feature>
<dbReference type="OrthoDB" id="9797252at2"/>
<sequence>MTVPLSFSGGIPDVYDRYVFPANIRNFAQSLGQRVAALSPQKVLEVAAGTGAASECVLQQLGKGVDYTLTDISNDILLLARQRFQDRALQIEVADACHLPYDSEHFDVVICQFGMMYFQEPDQALGEIARVLTPQGHLLFSVWDSAEHHPLNRFFYDLLSRHAPDFKPRFQGMPYSWSSLDGMKARLEKAGFCRIDISVERHSCSPQLCRHAVESRIDGTPLGQELEESGLDRQALVDQITDDMQRHYGEMLENITRQGVIVTASPACMKKHN</sequence>
<dbReference type="EMBL" id="CP013251">
    <property type="protein sequence ID" value="AMO56993.1"/>
    <property type="molecule type" value="Genomic_DNA"/>
</dbReference>
<organism evidence="2 3">
    <name type="scientific">Endozoicomonas montiporae CL-33</name>
    <dbReference type="NCBI Taxonomy" id="570277"/>
    <lineage>
        <taxon>Bacteria</taxon>
        <taxon>Pseudomonadati</taxon>
        <taxon>Pseudomonadota</taxon>
        <taxon>Gammaproteobacteria</taxon>
        <taxon>Oceanospirillales</taxon>
        <taxon>Endozoicomonadaceae</taxon>
        <taxon>Endozoicomonas</taxon>
    </lineage>
</organism>
<keyword evidence="2" id="KW-0808">Transferase</keyword>
<dbReference type="CDD" id="cd02440">
    <property type="entry name" value="AdoMet_MTases"/>
    <property type="match status" value="1"/>
</dbReference>
<dbReference type="PANTHER" id="PTHR43591">
    <property type="entry name" value="METHYLTRANSFERASE"/>
    <property type="match status" value="1"/>
</dbReference>
<dbReference type="InterPro" id="IPR013216">
    <property type="entry name" value="Methyltransf_11"/>
</dbReference>
<dbReference type="GO" id="GO:0043770">
    <property type="term" value="F:demethylmenaquinone methyltransferase activity"/>
    <property type="evidence" value="ECO:0007669"/>
    <property type="project" value="UniProtKB-EC"/>
</dbReference>
<proteinExistence type="predicted"/>
<dbReference type="Pfam" id="PF08241">
    <property type="entry name" value="Methyltransf_11"/>
    <property type="match status" value="1"/>
</dbReference>
<dbReference type="AlphaFoldDB" id="A0A142BE17"/>
<dbReference type="GO" id="GO:0008425">
    <property type="term" value="F:2-methoxy-6-polyprenyl-1,4-benzoquinol methyltransferase activity"/>
    <property type="evidence" value="ECO:0007669"/>
    <property type="project" value="UniProtKB-EC"/>
</dbReference>
<reference evidence="2 3" key="1">
    <citation type="journal article" date="2016" name="Front. Microbiol.">
        <title>Genomic Insight into the Host-Endosymbiont Relationship of Endozoicomonas montiporae CL-33(T) with its Coral Host.</title>
        <authorList>
            <person name="Ding J.-Y."/>
            <person name="Shiu J.-H."/>
            <person name="Chen W.-M."/>
            <person name="Chiang Y.-R."/>
            <person name="Tang S.-L."/>
        </authorList>
    </citation>
    <scope>NUCLEOTIDE SEQUENCE [LARGE SCALE GENOMIC DNA]</scope>
    <source>
        <strain evidence="2 3">CL-33</strain>
    </source>
</reference>
<gene>
    <name evidence="2" type="primary">ubiE1</name>
    <name evidence="2" type="ORF">EZMO1_2954</name>
</gene>
<dbReference type="STRING" id="570277.EZMO1_2954"/>
<evidence type="ECO:0000313" key="2">
    <source>
        <dbReference type="EMBL" id="AMO56993.1"/>
    </source>
</evidence>
<dbReference type="Gene3D" id="3.40.50.150">
    <property type="entry name" value="Vaccinia Virus protein VP39"/>
    <property type="match status" value="1"/>
</dbReference>
<dbReference type="Proteomes" id="UP000071065">
    <property type="component" value="Chromosome"/>
</dbReference>
<accession>A0A142BE17</accession>